<reference evidence="1" key="1">
    <citation type="journal article" date="2015" name="Nature">
        <title>Complex archaea that bridge the gap between prokaryotes and eukaryotes.</title>
        <authorList>
            <person name="Spang A."/>
            <person name="Saw J.H."/>
            <person name="Jorgensen S.L."/>
            <person name="Zaremba-Niedzwiedzka K."/>
            <person name="Martijn J."/>
            <person name="Lind A.E."/>
            <person name="van Eijk R."/>
            <person name="Schleper C."/>
            <person name="Guy L."/>
            <person name="Ettema T.J."/>
        </authorList>
    </citation>
    <scope>NUCLEOTIDE SEQUENCE</scope>
</reference>
<organism evidence="1">
    <name type="scientific">marine sediment metagenome</name>
    <dbReference type="NCBI Taxonomy" id="412755"/>
    <lineage>
        <taxon>unclassified sequences</taxon>
        <taxon>metagenomes</taxon>
        <taxon>ecological metagenomes</taxon>
    </lineage>
</organism>
<proteinExistence type="predicted"/>
<name>A0A0F9LAQ9_9ZZZZ</name>
<dbReference type="EMBL" id="LAZR01006663">
    <property type="protein sequence ID" value="KKM90503.1"/>
    <property type="molecule type" value="Genomic_DNA"/>
</dbReference>
<dbReference type="AlphaFoldDB" id="A0A0F9LAQ9"/>
<comment type="caution">
    <text evidence="1">The sequence shown here is derived from an EMBL/GenBank/DDBJ whole genome shotgun (WGS) entry which is preliminary data.</text>
</comment>
<accession>A0A0F9LAQ9</accession>
<evidence type="ECO:0000313" key="1">
    <source>
        <dbReference type="EMBL" id="KKM90503.1"/>
    </source>
</evidence>
<sequence>MDDKVRDRERLKIALSILGAYQTADYTRQCRRENPIVLDRLNIALGLFDENQTDKFAECVGKNEGFTIPRACKGVCQGCKAGQRTHCPHYVEVGAVIGDRLAVRRKRNEKGKT</sequence>
<gene>
    <name evidence="1" type="ORF">LCGC14_1237980</name>
</gene>
<protein>
    <submittedName>
        <fullName evidence="1">Uncharacterized protein</fullName>
    </submittedName>
</protein>